<accession>A0A1F7IL18</accession>
<evidence type="ECO:0000313" key="3">
    <source>
        <dbReference type="EMBL" id="OGK44067.1"/>
    </source>
</evidence>
<dbReference type="EMBL" id="MGAK01000025">
    <property type="protein sequence ID" value="OGK44067.1"/>
    <property type="molecule type" value="Genomic_DNA"/>
</dbReference>
<gene>
    <name evidence="3" type="ORF">A2957_01230</name>
</gene>
<comment type="caution">
    <text evidence="3">The sequence shown here is derived from an EMBL/GenBank/DDBJ whole genome shotgun (WGS) entry which is preliminary data.</text>
</comment>
<dbReference type="AlphaFoldDB" id="A0A1F7IL18"/>
<sequence>MPLDDRKEIFVVVDSDDNIIDYRSRYECHHDKNLIHRAADIVLFNDKGNILMQKRSTRKDTFPLFYTISASGHVGKGESYEEAAYRELLEEIGIKTKLEFKGTFLSSIPRETEMAAVFVGKYDKSDFVLDEDEVESVAFFSIDEIINMIEKLTPGCINTLKYMKIL</sequence>
<dbReference type="InterPro" id="IPR020084">
    <property type="entry name" value="NUDIX_hydrolase_CS"/>
</dbReference>
<evidence type="ECO:0000313" key="4">
    <source>
        <dbReference type="Proteomes" id="UP000179072"/>
    </source>
</evidence>
<protein>
    <recommendedName>
        <fullName evidence="2">Nudix hydrolase domain-containing protein</fullName>
    </recommendedName>
</protein>
<dbReference type="SUPFAM" id="SSF55811">
    <property type="entry name" value="Nudix"/>
    <property type="match status" value="1"/>
</dbReference>
<dbReference type="GO" id="GO:0004452">
    <property type="term" value="F:isopentenyl-diphosphate delta-isomerase activity"/>
    <property type="evidence" value="ECO:0007669"/>
    <property type="project" value="TreeGrafter"/>
</dbReference>
<keyword evidence="1" id="KW-0378">Hydrolase</keyword>
<reference evidence="3 4" key="1">
    <citation type="journal article" date="2016" name="Nat. Commun.">
        <title>Thousands of microbial genomes shed light on interconnected biogeochemical processes in an aquifer system.</title>
        <authorList>
            <person name="Anantharaman K."/>
            <person name="Brown C.T."/>
            <person name="Hug L.A."/>
            <person name="Sharon I."/>
            <person name="Castelle C.J."/>
            <person name="Probst A.J."/>
            <person name="Thomas B.C."/>
            <person name="Singh A."/>
            <person name="Wilkins M.J."/>
            <person name="Karaoz U."/>
            <person name="Brodie E.L."/>
            <person name="Williams K.H."/>
            <person name="Hubbard S.S."/>
            <person name="Banfield J.F."/>
        </authorList>
    </citation>
    <scope>NUCLEOTIDE SEQUENCE [LARGE SCALE GENOMIC DNA]</scope>
</reference>
<dbReference type="STRING" id="1802060.A2957_01230"/>
<dbReference type="InterPro" id="IPR000086">
    <property type="entry name" value="NUDIX_hydrolase_dom"/>
</dbReference>
<proteinExistence type="predicted"/>
<dbReference type="PANTHER" id="PTHR10885">
    <property type="entry name" value="ISOPENTENYL-DIPHOSPHATE DELTA-ISOMERASE"/>
    <property type="match status" value="1"/>
</dbReference>
<evidence type="ECO:0000256" key="1">
    <source>
        <dbReference type="ARBA" id="ARBA00022801"/>
    </source>
</evidence>
<dbReference type="GO" id="GO:0009240">
    <property type="term" value="P:isopentenyl diphosphate biosynthetic process"/>
    <property type="evidence" value="ECO:0007669"/>
    <property type="project" value="TreeGrafter"/>
</dbReference>
<feature type="domain" description="Nudix hydrolase" evidence="2">
    <location>
        <begin position="34"/>
        <end position="165"/>
    </location>
</feature>
<dbReference type="CDD" id="cd04692">
    <property type="entry name" value="NUDIX_Hydrolase"/>
    <property type="match status" value="1"/>
</dbReference>
<dbReference type="PROSITE" id="PS00893">
    <property type="entry name" value="NUDIX_BOX"/>
    <property type="match status" value="1"/>
</dbReference>
<dbReference type="InterPro" id="IPR015797">
    <property type="entry name" value="NUDIX_hydrolase-like_dom_sf"/>
</dbReference>
<dbReference type="Gene3D" id="3.90.79.10">
    <property type="entry name" value="Nucleoside Triphosphate Pyrophosphohydrolase"/>
    <property type="match status" value="1"/>
</dbReference>
<name>A0A1F7IL18_9BACT</name>
<dbReference type="PROSITE" id="PS51462">
    <property type="entry name" value="NUDIX"/>
    <property type="match status" value="1"/>
</dbReference>
<dbReference type="Pfam" id="PF00293">
    <property type="entry name" value="NUDIX"/>
    <property type="match status" value="1"/>
</dbReference>
<dbReference type="GO" id="GO:0016787">
    <property type="term" value="F:hydrolase activity"/>
    <property type="evidence" value="ECO:0007669"/>
    <property type="project" value="UniProtKB-KW"/>
</dbReference>
<dbReference type="GO" id="GO:0005737">
    <property type="term" value="C:cytoplasm"/>
    <property type="evidence" value="ECO:0007669"/>
    <property type="project" value="TreeGrafter"/>
</dbReference>
<evidence type="ECO:0000259" key="2">
    <source>
        <dbReference type="PROSITE" id="PS51462"/>
    </source>
</evidence>
<dbReference type="PANTHER" id="PTHR10885:SF20">
    <property type="entry name" value="NUDIX HYDROLASE DOMAIN-CONTAINING PROTEIN"/>
    <property type="match status" value="1"/>
</dbReference>
<organism evidence="3 4">
    <name type="scientific">Candidatus Roizmanbacteria bacterium RIFCSPLOWO2_01_FULL_38_11</name>
    <dbReference type="NCBI Taxonomy" id="1802060"/>
    <lineage>
        <taxon>Bacteria</taxon>
        <taxon>Candidatus Roizmaniibacteriota</taxon>
    </lineage>
</organism>
<dbReference type="Proteomes" id="UP000179072">
    <property type="component" value="Unassembled WGS sequence"/>
</dbReference>